<keyword evidence="3" id="KW-1185">Reference proteome</keyword>
<dbReference type="STRING" id="888268.A0A1E5VP45"/>
<name>A0A1E5VP45_9POAL</name>
<dbReference type="PANTHER" id="PTHR47746:SF40">
    <property type="entry name" value="OS04G0563550 PROTEIN"/>
    <property type="match status" value="1"/>
</dbReference>
<gene>
    <name evidence="2" type="ORF">BAE44_0012140</name>
</gene>
<dbReference type="Pfam" id="PF13966">
    <property type="entry name" value="zf-RVT"/>
    <property type="match status" value="1"/>
</dbReference>
<dbReference type="OrthoDB" id="692852at2759"/>
<organism evidence="2 3">
    <name type="scientific">Dichanthelium oligosanthes</name>
    <dbReference type="NCBI Taxonomy" id="888268"/>
    <lineage>
        <taxon>Eukaryota</taxon>
        <taxon>Viridiplantae</taxon>
        <taxon>Streptophyta</taxon>
        <taxon>Embryophyta</taxon>
        <taxon>Tracheophyta</taxon>
        <taxon>Spermatophyta</taxon>
        <taxon>Magnoliopsida</taxon>
        <taxon>Liliopsida</taxon>
        <taxon>Poales</taxon>
        <taxon>Poaceae</taxon>
        <taxon>PACMAD clade</taxon>
        <taxon>Panicoideae</taxon>
        <taxon>Panicodae</taxon>
        <taxon>Paniceae</taxon>
        <taxon>Dichantheliinae</taxon>
        <taxon>Dichanthelium</taxon>
    </lineage>
</organism>
<reference evidence="2 3" key="1">
    <citation type="submission" date="2016-09" db="EMBL/GenBank/DDBJ databases">
        <title>The draft genome of Dichanthelium oligosanthes: A C3 panicoid grass species.</title>
        <authorList>
            <person name="Studer A.J."/>
            <person name="Schnable J.C."/>
            <person name="Brutnell T.P."/>
        </authorList>
    </citation>
    <scope>NUCLEOTIDE SEQUENCE [LARGE SCALE GENOMIC DNA]</scope>
    <source>
        <strain evidence="3">cv. Kellogg 1175</strain>
        <tissue evidence="2">Leaf</tissue>
    </source>
</reference>
<evidence type="ECO:0000313" key="3">
    <source>
        <dbReference type="Proteomes" id="UP000095767"/>
    </source>
</evidence>
<dbReference type="Proteomes" id="UP000095767">
    <property type="component" value="Unassembled WGS sequence"/>
</dbReference>
<dbReference type="EMBL" id="LWDX02033865">
    <property type="protein sequence ID" value="OEL26842.1"/>
    <property type="molecule type" value="Genomic_DNA"/>
</dbReference>
<dbReference type="InterPro" id="IPR026960">
    <property type="entry name" value="RVT-Znf"/>
</dbReference>
<protein>
    <recommendedName>
        <fullName evidence="1">Reverse transcriptase zinc-binding domain-containing protein</fullName>
    </recommendedName>
</protein>
<feature type="non-terminal residue" evidence="2">
    <location>
        <position position="1"/>
    </location>
</feature>
<feature type="domain" description="Reverse transcriptase zinc-binding" evidence="1">
    <location>
        <begin position="4"/>
        <end position="35"/>
    </location>
</feature>
<proteinExistence type="predicted"/>
<accession>A0A1E5VP45</accession>
<dbReference type="AlphaFoldDB" id="A0A1E5VP45"/>
<sequence>TRDGLEARPTCYLCDQEAETCDHIFVHCSYAKHLWWQILQALGVARASQANTLTLPEWWEHTRNLFTGTRKKGYDSLFTLVVWQLWKERNAQLFRSTEATVQQLLTSLKQEMELWIAAGAT</sequence>
<evidence type="ECO:0000313" key="2">
    <source>
        <dbReference type="EMBL" id="OEL26842.1"/>
    </source>
</evidence>
<comment type="caution">
    <text evidence="2">The sequence shown here is derived from an EMBL/GenBank/DDBJ whole genome shotgun (WGS) entry which is preliminary data.</text>
</comment>
<evidence type="ECO:0000259" key="1">
    <source>
        <dbReference type="Pfam" id="PF13966"/>
    </source>
</evidence>
<dbReference type="PANTHER" id="PTHR47746">
    <property type="entry name" value="ZF-RVT DOMAIN-CONTAINING PROTEIN"/>
    <property type="match status" value="1"/>
</dbReference>